<dbReference type="EMBL" id="SMRT01000011">
    <property type="protein sequence ID" value="TDF95102.1"/>
    <property type="molecule type" value="Genomic_DNA"/>
</dbReference>
<accession>A0A4R5KJ06</accession>
<organism evidence="2 3">
    <name type="scientific">Paenibacillus piri</name>
    <dbReference type="NCBI Taxonomy" id="2547395"/>
    <lineage>
        <taxon>Bacteria</taxon>
        <taxon>Bacillati</taxon>
        <taxon>Bacillota</taxon>
        <taxon>Bacilli</taxon>
        <taxon>Bacillales</taxon>
        <taxon>Paenibacillaceae</taxon>
        <taxon>Paenibacillus</taxon>
    </lineage>
</organism>
<feature type="compositionally biased region" description="Basic and acidic residues" evidence="1">
    <location>
        <begin position="70"/>
        <end position="80"/>
    </location>
</feature>
<gene>
    <name evidence="2" type="ORF">E1757_21440</name>
</gene>
<dbReference type="InterPro" id="IPR018735">
    <property type="entry name" value="DUF2277"/>
</dbReference>
<feature type="region of interest" description="Disordered" evidence="1">
    <location>
        <begin position="70"/>
        <end position="92"/>
    </location>
</feature>
<sequence>MCRNIKTLFNFEPPATDDEIQAASIQFVRKISGFTVPSKVNEEAFNRAVQEVTAAARSLMDSLVTQAEPRNREVEIERARARSAKRFGTGKA</sequence>
<reference evidence="2 3" key="1">
    <citation type="submission" date="2019-03" db="EMBL/GenBank/DDBJ databases">
        <title>This is whole genome sequence of Paenibacillus sp MS74 strain.</title>
        <authorList>
            <person name="Trinh H.N."/>
        </authorList>
    </citation>
    <scope>NUCLEOTIDE SEQUENCE [LARGE SCALE GENOMIC DNA]</scope>
    <source>
        <strain evidence="2 3">MS74</strain>
    </source>
</reference>
<dbReference type="Proteomes" id="UP000295636">
    <property type="component" value="Unassembled WGS sequence"/>
</dbReference>
<dbReference type="OrthoDB" id="2720376at2"/>
<name>A0A4R5KJ06_9BACL</name>
<evidence type="ECO:0000313" key="3">
    <source>
        <dbReference type="Proteomes" id="UP000295636"/>
    </source>
</evidence>
<evidence type="ECO:0000313" key="2">
    <source>
        <dbReference type="EMBL" id="TDF95102.1"/>
    </source>
</evidence>
<protein>
    <submittedName>
        <fullName evidence="2">DUF2277 domain-containing protein</fullName>
    </submittedName>
</protein>
<keyword evidence="3" id="KW-1185">Reference proteome</keyword>
<evidence type="ECO:0000256" key="1">
    <source>
        <dbReference type="SAM" id="MobiDB-lite"/>
    </source>
</evidence>
<dbReference type="RefSeq" id="WP_133231929.1">
    <property type="nucleotide sequence ID" value="NZ_SMRT01000011.1"/>
</dbReference>
<dbReference type="Pfam" id="PF10041">
    <property type="entry name" value="DUF2277"/>
    <property type="match status" value="1"/>
</dbReference>
<comment type="caution">
    <text evidence="2">The sequence shown here is derived from an EMBL/GenBank/DDBJ whole genome shotgun (WGS) entry which is preliminary data.</text>
</comment>
<proteinExistence type="predicted"/>
<dbReference type="AlphaFoldDB" id="A0A4R5KJ06"/>